<keyword evidence="2" id="KW-1185">Reference proteome</keyword>
<evidence type="ECO:0000313" key="1">
    <source>
        <dbReference type="EMBL" id="GIY38151.1"/>
    </source>
</evidence>
<protein>
    <submittedName>
        <fullName evidence="1">Uncharacterized protein</fullName>
    </submittedName>
</protein>
<reference evidence="1 2" key="1">
    <citation type="submission" date="2021-06" db="EMBL/GenBank/DDBJ databases">
        <title>Caerostris extrusa draft genome.</title>
        <authorList>
            <person name="Kono N."/>
            <person name="Arakawa K."/>
        </authorList>
    </citation>
    <scope>NUCLEOTIDE SEQUENCE [LARGE SCALE GENOMIC DNA]</scope>
</reference>
<proteinExistence type="predicted"/>
<sequence length="75" mass="8476">MSSSLSFGTYKALEVTCRVLREYSGYLDKHEPFLALFFLFVCPLLPDGYGVGGHEGFELIKQSSDFEQCSSRKLE</sequence>
<dbReference type="AlphaFoldDB" id="A0AAV4SYF2"/>
<accession>A0AAV4SYF2</accession>
<dbReference type="EMBL" id="BPLR01010265">
    <property type="protein sequence ID" value="GIY38151.1"/>
    <property type="molecule type" value="Genomic_DNA"/>
</dbReference>
<gene>
    <name evidence="1" type="ORF">CEXT_623261</name>
</gene>
<name>A0AAV4SYF2_CAEEX</name>
<evidence type="ECO:0000313" key="2">
    <source>
        <dbReference type="Proteomes" id="UP001054945"/>
    </source>
</evidence>
<comment type="caution">
    <text evidence="1">The sequence shown here is derived from an EMBL/GenBank/DDBJ whole genome shotgun (WGS) entry which is preliminary data.</text>
</comment>
<dbReference type="Proteomes" id="UP001054945">
    <property type="component" value="Unassembled WGS sequence"/>
</dbReference>
<organism evidence="1 2">
    <name type="scientific">Caerostris extrusa</name>
    <name type="common">Bark spider</name>
    <name type="synonym">Caerostris bankana</name>
    <dbReference type="NCBI Taxonomy" id="172846"/>
    <lineage>
        <taxon>Eukaryota</taxon>
        <taxon>Metazoa</taxon>
        <taxon>Ecdysozoa</taxon>
        <taxon>Arthropoda</taxon>
        <taxon>Chelicerata</taxon>
        <taxon>Arachnida</taxon>
        <taxon>Araneae</taxon>
        <taxon>Araneomorphae</taxon>
        <taxon>Entelegynae</taxon>
        <taxon>Araneoidea</taxon>
        <taxon>Araneidae</taxon>
        <taxon>Caerostris</taxon>
    </lineage>
</organism>